<evidence type="ECO:0008006" key="6">
    <source>
        <dbReference type="Google" id="ProtNLM"/>
    </source>
</evidence>
<dbReference type="Gene3D" id="3.40.50.300">
    <property type="entry name" value="P-loop containing nucleotide triphosphate hydrolases"/>
    <property type="match status" value="1"/>
</dbReference>
<evidence type="ECO:0000256" key="1">
    <source>
        <dbReference type="ARBA" id="ARBA00022737"/>
    </source>
</evidence>
<name>A0ABR0E362_ZASCE</name>
<keyword evidence="1" id="KW-0677">Repeat</keyword>
<proteinExistence type="predicted"/>
<dbReference type="InterPro" id="IPR027417">
    <property type="entry name" value="P-loop_NTPase"/>
</dbReference>
<sequence length="531" mass="60778">MIFEDKNLSFETWASSKDGKPGSGKSTLMKFLMRHPRTKELLRTWAGDEDLIIADHYFWDAGTSLQKSRLGLLRTILVHIIFQCPEVAIQALPERFRRNTLSHCGLRWTQAELFETIKAVSLQKQKGVRLCFFIDGLDENTEEHVDLVELLSILADSPSIKLCVSSRPWNVFTRAYHETTDGQIAVQDLTQHDIKAYIHDKMSNNAHAHPLFSRHPTQWQDLIDNISHRAEGVFLWVRLVVRSLLRGLGNDDDLETLERRLVTYPNDLDGYFQRVFDRIEGVYLLTSARIMLAAIFAEAGLPIWAPRCIEREVTVPEYALTVEPRDRDLKNDADLIGITGATCAGWLVFGTKCPHIDDTDDLHNRPNPWEEDSDYIDHAQRTMQMESLGRYVDARCADLLEVQSDKVAFIHRTARDFLRQRELPNILLKQADPDFDVGLSLARIYLTKAKRSMYSGVGPMRDVVELVKPSNMEAYAALFDNYVKDVQSVHVLILPPQIQHLRMLAEVKEVGYKPFVADESEDFETLFGCHA</sequence>
<keyword evidence="5" id="KW-1185">Reference proteome</keyword>
<feature type="domain" description="Nephrocystin 3-like N-terminal" evidence="2">
    <location>
        <begin position="18"/>
        <end position="167"/>
    </location>
</feature>
<evidence type="ECO:0000259" key="2">
    <source>
        <dbReference type="Pfam" id="PF24883"/>
    </source>
</evidence>
<evidence type="ECO:0000313" key="5">
    <source>
        <dbReference type="Proteomes" id="UP001305779"/>
    </source>
</evidence>
<dbReference type="EMBL" id="JAXOVC010000011">
    <property type="protein sequence ID" value="KAK4495862.1"/>
    <property type="molecule type" value="Genomic_DNA"/>
</dbReference>
<dbReference type="PANTHER" id="PTHR10039">
    <property type="entry name" value="AMELOGENIN"/>
    <property type="match status" value="1"/>
</dbReference>
<dbReference type="PANTHER" id="PTHR10039:SF5">
    <property type="entry name" value="NACHT DOMAIN-CONTAINING PROTEIN"/>
    <property type="match status" value="1"/>
</dbReference>
<comment type="caution">
    <text evidence="4">The sequence shown here is derived from an EMBL/GenBank/DDBJ whole genome shotgun (WGS) entry which is preliminary data.</text>
</comment>
<evidence type="ECO:0000313" key="4">
    <source>
        <dbReference type="EMBL" id="KAK4495862.1"/>
    </source>
</evidence>
<dbReference type="InterPro" id="IPR056693">
    <property type="entry name" value="DUF7791"/>
</dbReference>
<accession>A0ABR0E362</accession>
<feature type="domain" description="DUF7791" evidence="3">
    <location>
        <begin position="357"/>
        <end position="453"/>
    </location>
</feature>
<gene>
    <name evidence="4" type="ORF">PRZ48_013130</name>
</gene>
<protein>
    <recommendedName>
        <fullName evidence="6">NACHT domain-containing protein</fullName>
    </recommendedName>
</protein>
<evidence type="ECO:0000259" key="3">
    <source>
        <dbReference type="Pfam" id="PF25053"/>
    </source>
</evidence>
<organism evidence="4 5">
    <name type="scientific">Zasmidium cellare</name>
    <name type="common">Wine cellar mold</name>
    <name type="synonym">Racodium cellare</name>
    <dbReference type="NCBI Taxonomy" id="395010"/>
    <lineage>
        <taxon>Eukaryota</taxon>
        <taxon>Fungi</taxon>
        <taxon>Dikarya</taxon>
        <taxon>Ascomycota</taxon>
        <taxon>Pezizomycotina</taxon>
        <taxon>Dothideomycetes</taxon>
        <taxon>Dothideomycetidae</taxon>
        <taxon>Mycosphaerellales</taxon>
        <taxon>Mycosphaerellaceae</taxon>
        <taxon>Zasmidium</taxon>
    </lineage>
</organism>
<dbReference type="SUPFAM" id="SSF52540">
    <property type="entry name" value="P-loop containing nucleoside triphosphate hydrolases"/>
    <property type="match status" value="1"/>
</dbReference>
<dbReference type="Pfam" id="PF24883">
    <property type="entry name" value="NPHP3_N"/>
    <property type="match status" value="1"/>
</dbReference>
<dbReference type="Proteomes" id="UP001305779">
    <property type="component" value="Unassembled WGS sequence"/>
</dbReference>
<reference evidence="4 5" key="1">
    <citation type="journal article" date="2023" name="G3 (Bethesda)">
        <title>A chromosome-level genome assembly of Zasmidium syzygii isolated from banana leaves.</title>
        <authorList>
            <person name="van Westerhoven A.C."/>
            <person name="Mehrabi R."/>
            <person name="Talebi R."/>
            <person name="Steentjes M.B.F."/>
            <person name="Corcolon B."/>
            <person name="Chong P.A."/>
            <person name="Kema G.H.J."/>
            <person name="Seidl M.F."/>
        </authorList>
    </citation>
    <scope>NUCLEOTIDE SEQUENCE [LARGE SCALE GENOMIC DNA]</scope>
    <source>
        <strain evidence="4 5">P124</strain>
    </source>
</reference>
<dbReference type="Pfam" id="PF25053">
    <property type="entry name" value="DUF7791"/>
    <property type="match status" value="1"/>
</dbReference>
<dbReference type="InterPro" id="IPR056884">
    <property type="entry name" value="NPHP3-like_N"/>
</dbReference>